<gene>
    <name evidence="5" type="ORF">EpCFBP13511_13900</name>
</gene>
<dbReference type="PANTHER" id="PTHR46796:SF7">
    <property type="entry name" value="ARAC FAMILY TRANSCRIPTIONAL REGULATOR"/>
    <property type="match status" value="1"/>
</dbReference>
<dbReference type="Gene3D" id="1.10.10.60">
    <property type="entry name" value="Homeodomain-like"/>
    <property type="match status" value="2"/>
</dbReference>
<dbReference type="Pfam" id="PF12852">
    <property type="entry name" value="Cupin_6"/>
    <property type="match status" value="1"/>
</dbReference>
<evidence type="ECO:0000256" key="1">
    <source>
        <dbReference type="ARBA" id="ARBA00023015"/>
    </source>
</evidence>
<dbReference type="PROSITE" id="PS01124">
    <property type="entry name" value="HTH_ARAC_FAMILY_2"/>
    <property type="match status" value="1"/>
</dbReference>
<dbReference type="Pfam" id="PF12833">
    <property type="entry name" value="HTH_18"/>
    <property type="match status" value="1"/>
</dbReference>
<dbReference type="SUPFAM" id="SSF46689">
    <property type="entry name" value="Homeodomain-like"/>
    <property type="match status" value="2"/>
</dbReference>
<evidence type="ECO:0000256" key="3">
    <source>
        <dbReference type="ARBA" id="ARBA00023163"/>
    </source>
</evidence>
<accession>A0A4U3F814</accession>
<protein>
    <submittedName>
        <fullName evidence="5">AraC family transcriptional regulator</fullName>
    </submittedName>
</protein>
<evidence type="ECO:0000313" key="6">
    <source>
        <dbReference type="Proteomes" id="UP000306393"/>
    </source>
</evidence>
<dbReference type="GO" id="GO:0043565">
    <property type="term" value="F:sequence-specific DNA binding"/>
    <property type="evidence" value="ECO:0007669"/>
    <property type="project" value="InterPro"/>
</dbReference>
<dbReference type="InterPro" id="IPR050204">
    <property type="entry name" value="AraC_XylS_family_regulators"/>
</dbReference>
<dbReference type="SUPFAM" id="SSF51215">
    <property type="entry name" value="Regulatory protein AraC"/>
    <property type="match status" value="1"/>
</dbReference>
<dbReference type="SMART" id="SM00342">
    <property type="entry name" value="HTH_ARAC"/>
    <property type="match status" value="1"/>
</dbReference>
<dbReference type="RefSeq" id="WP_137269474.1">
    <property type="nucleotide sequence ID" value="NZ_QGAC01000012.1"/>
</dbReference>
<organism evidence="5 6">
    <name type="scientific">Erwinia persicina</name>
    <dbReference type="NCBI Taxonomy" id="55211"/>
    <lineage>
        <taxon>Bacteria</taxon>
        <taxon>Pseudomonadati</taxon>
        <taxon>Pseudomonadota</taxon>
        <taxon>Gammaproteobacteria</taxon>
        <taxon>Enterobacterales</taxon>
        <taxon>Erwiniaceae</taxon>
        <taxon>Erwinia</taxon>
    </lineage>
</organism>
<sequence>MDPLSDILALLKPQQYVSGVLDVGGDWAVRFPPNAGIKCYSMVSGGCWLSVEGETDPVRLSAGDCFLLPTGRPFVMASDLSHPATDWAVVFAGPRAGGVIRHNGGGDCLMTGSRFFLDDPHATILLTMLPAVIHLRAENDQATLRWLVAQMMTELDEQRPGHALIAEHLAHMILIQALRQHMESGGKGDAVGWLYALADHQLGAALQAMHADPAYRWTLPSLAQRAGMSRSAFALKFKTKVGSSTMDYLTRWRMLLAGDKLLNTDLPISALAPSLGYESESAFSTAFKRTMGCSPRDYVRRHSPPGGRSR</sequence>
<dbReference type="InterPro" id="IPR009057">
    <property type="entry name" value="Homeodomain-like_sf"/>
</dbReference>
<evidence type="ECO:0000259" key="4">
    <source>
        <dbReference type="PROSITE" id="PS01124"/>
    </source>
</evidence>
<keyword evidence="3" id="KW-0804">Transcription</keyword>
<name>A0A4U3F814_9GAMM</name>
<keyword evidence="1" id="KW-0805">Transcription regulation</keyword>
<dbReference type="OrthoDB" id="9783876at2"/>
<keyword evidence="2" id="KW-0238">DNA-binding</keyword>
<dbReference type="PANTHER" id="PTHR46796">
    <property type="entry name" value="HTH-TYPE TRANSCRIPTIONAL ACTIVATOR RHAS-RELATED"/>
    <property type="match status" value="1"/>
</dbReference>
<evidence type="ECO:0000313" key="5">
    <source>
        <dbReference type="EMBL" id="TKJ89394.1"/>
    </source>
</evidence>
<reference evidence="5 6" key="1">
    <citation type="journal article" date="2019" name="Sci. Rep.">
        <title>Differences in resource use lead to coexistence of seed-transmitted microbial populations.</title>
        <authorList>
            <person name="Torres-Cortes G."/>
            <person name="Garcia B.J."/>
            <person name="Compant S."/>
            <person name="Rezki S."/>
            <person name="Jones P."/>
            <person name="Preveaux A."/>
            <person name="Briand M."/>
            <person name="Roulet A."/>
            <person name="Bouchez O."/>
            <person name="Jacobson D."/>
            <person name="Barret M."/>
        </authorList>
    </citation>
    <scope>NUCLEOTIDE SEQUENCE [LARGE SCALE GENOMIC DNA]</scope>
    <source>
        <strain evidence="5 6">CFBP13511</strain>
    </source>
</reference>
<dbReference type="InterPro" id="IPR032783">
    <property type="entry name" value="AraC_lig"/>
</dbReference>
<dbReference type="AlphaFoldDB" id="A0A4U3F814"/>
<evidence type="ECO:0000256" key="2">
    <source>
        <dbReference type="ARBA" id="ARBA00023125"/>
    </source>
</evidence>
<dbReference type="InterPro" id="IPR037923">
    <property type="entry name" value="HTH-like"/>
</dbReference>
<dbReference type="GO" id="GO:0003700">
    <property type="term" value="F:DNA-binding transcription factor activity"/>
    <property type="evidence" value="ECO:0007669"/>
    <property type="project" value="InterPro"/>
</dbReference>
<comment type="caution">
    <text evidence="5">The sequence shown here is derived from an EMBL/GenBank/DDBJ whole genome shotgun (WGS) entry which is preliminary data.</text>
</comment>
<proteinExistence type="predicted"/>
<dbReference type="Proteomes" id="UP000306393">
    <property type="component" value="Unassembled WGS sequence"/>
</dbReference>
<dbReference type="EMBL" id="QGAC01000012">
    <property type="protein sequence ID" value="TKJ89394.1"/>
    <property type="molecule type" value="Genomic_DNA"/>
</dbReference>
<feature type="domain" description="HTH araC/xylS-type" evidence="4">
    <location>
        <begin position="203"/>
        <end position="301"/>
    </location>
</feature>
<dbReference type="STRING" id="1219360.GCA_001571305_00376"/>
<dbReference type="InterPro" id="IPR018060">
    <property type="entry name" value="HTH_AraC"/>
</dbReference>